<keyword evidence="3" id="KW-1185">Reference proteome</keyword>
<dbReference type="SUPFAM" id="SSF47413">
    <property type="entry name" value="lambda repressor-like DNA-binding domains"/>
    <property type="match status" value="1"/>
</dbReference>
<name>A0ABW4CWI7_9LACO</name>
<evidence type="ECO:0000313" key="3">
    <source>
        <dbReference type="Proteomes" id="UP001597212"/>
    </source>
</evidence>
<dbReference type="InterPro" id="IPR053163">
    <property type="entry name" value="HTH-type_regulator_Rgg"/>
</dbReference>
<organism evidence="2 3">
    <name type="scientific">Lacticaseibacillus hegangensis</name>
    <dbReference type="NCBI Taxonomy" id="2486010"/>
    <lineage>
        <taxon>Bacteria</taxon>
        <taxon>Bacillati</taxon>
        <taxon>Bacillota</taxon>
        <taxon>Bacilli</taxon>
        <taxon>Lactobacillales</taxon>
        <taxon>Lactobacillaceae</taxon>
        <taxon>Lacticaseibacillus</taxon>
    </lineage>
</organism>
<feature type="domain" description="HTH cro/C1-type" evidence="1">
    <location>
        <begin position="10"/>
        <end position="63"/>
    </location>
</feature>
<comment type="caution">
    <text evidence="2">The sequence shown here is derived from an EMBL/GenBank/DDBJ whole genome shotgun (WGS) entry which is preliminary data.</text>
</comment>
<sequence>MAATTIGQIIKQIRQKRGYTAKAMYDHLMSRANYARLEDGEIDTSAENLYELTKRLNISMPEWNQVYNENLGRDTGGKTTVRVNQLLNEGWVNQDPKPLREAAQLCYQLFAKYHYPNERLSGLTADALATYLENGQDKSKANDFLVQIIAYLDRIDTWYSNDVGLMFNVLQILDVEMLMKLVTRYLYMVKNNRWLAQGSAYLPSEPEVIQQCFWTTIQSQDFNTFKRLLDYFNAIPMSERYIYPTLMRQMYRAFAQYAQDHDQKRLDQTIQPVGQVLSESEMPSNHHEFVTQVAALRQWLIKAE</sequence>
<proteinExistence type="predicted"/>
<dbReference type="Pfam" id="PF21259">
    <property type="entry name" value="Rgg_C"/>
    <property type="match status" value="1"/>
</dbReference>
<dbReference type="InterPro" id="IPR001387">
    <property type="entry name" value="Cro/C1-type_HTH"/>
</dbReference>
<evidence type="ECO:0000259" key="1">
    <source>
        <dbReference type="PROSITE" id="PS50943"/>
    </source>
</evidence>
<accession>A0ABW4CWI7</accession>
<reference evidence="3" key="1">
    <citation type="journal article" date="2019" name="Int. J. Syst. Evol. Microbiol.">
        <title>The Global Catalogue of Microorganisms (GCM) 10K type strain sequencing project: providing services to taxonomists for standard genome sequencing and annotation.</title>
        <authorList>
            <consortium name="The Broad Institute Genomics Platform"/>
            <consortium name="The Broad Institute Genome Sequencing Center for Infectious Disease"/>
            <person name="Wu L."/>
            <person name="Ma J."/>
        </authorList>
    </citation>
    <scope>NUCLEOTIDE SEQUENCE [LARGE SCALE GENOMIC DNA]</scope>
    <source>
        <strain evidence="3">CCM 8912</strain>
    </source>
</reference>
<dbReference type="RefSeq" id="WP_125754661.1">
    <property type="nucleotide sequence ID" value="NZ_JBHTOK010000074.1"/>
</dbReference>
<dbReference type="PANTHER" id="PTHR37038">
    <property type="entry name" value="TRANSCRIPTIONAL REGULATOR-RELATED"/>
    <property type="match status" value="1"/>
</dbReference>
<dbReference type="Gene3D" id="1.10.260.40">
    <property type="entry name" value="lambda repressor-like DNA-binding domains"/>
    <property type="match status" value="1"/>
</dbReference>
<gene>
    <name evidence="2" type="ORF">ACFQ5K_10190</name>
</gene>
<dbReference type="EMBL" id="JBHTOK010000074">
    <property type="protein sequence ID" value="MFD1441744.1"/>
    <property type="molecule type" value="Genomic_DNA"/>
</dbReference>
<protein>
    <submittedName>
        <fullName evidence="2">Helix-turn-helix domain-containing protein</fullName>
    </submittedName>
</protein>
<dbReference type="PROSITE" id="PS50943">
    <property type="entry name" value="HTH_CROC1"/>
    <property type="match status" value="1"/>
</dbReference>
<dbReference type="InterPro" id="IPR010982">
    <property type="entry name" value="Lambda_DNA-bd_dom_sf"/>
</dbReference>
<evidence type="ECO:0000313" key="2">
    <source>
        <dbReference type="EMBL" id="MFD1441744.1"/>
    </source>
</evidence>
<dbReference type="InterPro" id="IPR010057">
    <property type="entry name" value="Transcription_activator_Rgg_C"/>
</dbReference>
<dbReference type="SMART" id="SM00530">
    <property type="entry name" value="HTH_XRE"/>
    <property type="match status" value="1"/>
</dbReference>
<dbReference type="Pfam" id="PF01381">
    <property type="entry name" value="HTH_3"/>
    <property type="match status" value="1"/>
</dbReference>
<dbReference type="Proteomes" id="UP001597212">
    <property type="component" value="Unassembled WGS sequence"/>
</dbReference>
<dbReference type="CDD" id="cd00093">
    <property type="entry name" value="HTH_XRE"/>
    <property type="match status" value="1"/>
</dbReference>